<gene>
    <name evidence="10" type="primary">nagA</name>
    <name evidence="10" type="ORF">FEM33_11095</name>
</gene>
<dbReference type="PANTHER" id="PTHR11113:SF14">
    <property type="entry name" value="N-ACETYLGLUCOSAMINE-6-PHOSPHATE DEACETYLASE"/>
    <property type="match status" value="1"/>
</dbReference>
<dbReference type="PANTHER" id="PTHR11113">
    <property type="entry name" value="N-ACETYLGLUCOSAMINE-6-PHOSPHATE DEACETYLASE"/>
    <property type="match status" value="1"/>
</dbReference>
<evidence type="ECO:0000313" key="10">
    <source>
        <dbReference type="EMBL" id="KAA6439738.1"/>
    </source>
</evidence>
<feature type="binding site" evidence="8">
    <location>
        <position position="211"/>
    </location>
    <ligand>
        <name>Zn(2+)</name>
        <dbReference type="ChEBI" id="CHEBI:29105"/>
    </ligand>
</feature>
<feature type="binding site" evidence="7">
    <location>
        <position position="136"/>
    </location>
    <ligand>
        <name>substrate</name>
    </ligand>
</feature>
<feature type="binding site" evidence="7">
    <location>
        <begin position="300"/>
        <end position="302"/>
    </location>
    <ligand>
        <name>substrate</name>
    </ligand>
</feature>
<keyword evidence="11" id="KW-1185">Reference proteome</keyword>
<feature type="domain" description="Amidohydrolase-related" evidence="9">
    <location>
        <begin position="47"/>
        <end position="360"/>
    </location>
</feature>
<dbReference type="InterPro" id="IPR032466">
    <property type="entry name" value="Metal_Hydrolase"/>
</dbReference>
<dbReference type="OrthoDB" id="9776488at2"/>
<evidence type="ECO:0000256" key="1">
    <source>
        <dbReference type="ARBA" id="ARBA00010716"/>
    </source>
</evidence>
<comment type="cofactor">
    <cofactor evidence="8">
        <name>a divalent metal cation</name>
        <dbReference type="ChEBI" id="CHEBI:60240"/>
    </cofactor>
    <text evidence="8">Binds 1 divalent metal cation per subunit.</text>
</comment>
<dbReference type="EMBL" id="VBSN01000033">
    <property type="protein sequence ID" value="KAA6439738.1"/>
    <property type="molecule type" value="Genomic_DNA"/>
</dbReference>
<dbReference type="CDD" id="cd00854">
    <property type="entry name" value="NagA"/>
    <property type="match status" value="1"/>
</dbReference>
<feature type="binding site" evidence="8">
    <location>
        <position position="125"/>
    </location>
    <ligand>
        <name>Zn(2+)</name>
        <dbReference type="ChEBI" id="CHEBI:29105"/>
    </ligand>
</feature>
<dbReference type="Proteomes" id="UP000323994">
    <property type="component" value="Unassembled WGS sequence"/>
</dbReference>
<evidence type="ECO:0000256" key="7">
    <source>
        <dbReference type="PIRSR" id="PIRSR038994-2"/>
    </source>
</evidence>
<dbReference type="NCBIfam" id="TIGR00221">
    <property type="entry name" value="nagA"/>
    <property type="match status" value="1"/>
</dbReference>
<feature type="binding site" evidence="8">
    <location>
        <position position="190"/>
    </location>
    <ligand>
        <name>Zn(2+)</name>
        <dbReference type="ChEBI" id="CHEBI:29105"/>
    </ligand>
</feature>
<comment type="caution">
    <text evidence="10">The sequence shown here is derived from an EMBL/GenBank/DDBJ whole genome shotgun (WGS) entry which is preliminary data.</text>
</comment>
<keyword evidence="2 8" id="KW-0479">Metal-binding</keyword>
<comment type="similarity">
    <text evidence="1 5">Belongs to the metallo-dependent hydrolases superfamily. NagA family.</text>
</comment>
<dbReference type="Pfam" id="PF01979">
    <property type="entry name" value="Amidohydro_1"/>
    <property type="match status" value="1"/>
</dbReference>
<feature type="binding site" evidence="7">
    <location>
        <begin position="214"/>
        <end position="215"/>
    </location>
    <ligand>
        <name>substrate</name>
    </ligand>
</feature>
<organism evidence="10 11">
    <name type="scientific">Dyadobacter flavalbus</name>
    <dbReference type="NCBI Taxonomy" id="2579942"/>
    <lineage>
        <taxon>Bacteria</taxon>
        <taxon>Pseudomonadati</taxon>
        <taxon>Bacteroidota</taxon>
        <taxon>Cytophagia</taxon>
        <taxon>Cytophagales</taxon>
        <taxon>Spirosomataceae</taxon>
        <taxon>Dyadobacter</taxon>
    </lineage>
</organism>
<dbReference type="InterPro" id="IPR006680">
    <property type="entry name" value="Amidohydro-rel"/>
</dbReference>
<proteinExistence type="inferred from homology"/>
<feature type="binding site" evidence="7">
    <location>
        <position position="222"/>
    </location>
    <ligand>
        <name>substrate</name>
    </ligand>
</feature>
<evidence type="ECO:0000256" key="8">
    <source>
        <dbReference type="PIRSR" id="PIRSR038994-3"/>
    </source>
</evidence>
<feature type="binding site" evidence="7">
    <location>
        <position position="246"/>
    </location>
    <ligand>
        <name>substrate</name>
    </ligand>
</feature>
<reference evidence="10 11" key="1">
    <citation type="submission" date="2019-05" db="EMBL/GenBank/DDBJ databases">
        <authorList>
            <person name="Qu J.-H."/>
        </authorList>
    </citation>
    <scope>NUCLEOTIDE SEQUENCE [LARGE SCALE GENOMIC DNA]</scope>
    <source>
        <strain evidence="10 11">NS28</strain>
    </source>
</reference>
<dbReference type="GO" id="GO:0008448">
    <property type="term" value="F:N-acetylglucosamine-6-phosphate deacetylase activity"/>
    <property type="evidence" value="ECO:0007669"/>
    <property type="project" value="UniProtKB-EC"/>
</dbReference>
<dbReference type="AlphaFoldDB" id="A0A5M8QWM5"/>
<name>A0A5M8QWM5_9BACT</name>
<feature type="active site" description="Proton donor/acceptor" evidence="6">
    <location>
        <position position="268"/>
    </location>
</feature>
<dbReference type="InterPro" id="IPR003764">
    <property type="entry name" value="GlcNAc_6-P_deAcase"/>
</dbReference>
<evidence type="ECO:0000256" key="3">
    <source>
        <dbReference type="ARBA" id="ARBA00022801"/>
    </source>
</evidence>
<dbReference type="SUPFAM" id="SSF51556">
    <property type="entry name" value="Metallo-dependent hydrolases"/>
    <property type="match status" value="1"/>
</dbReference>
<sequence>MSAQIFAEKVYTGNSVLENQLIQVLDGKISAMESAVSDPEITKVANLSAGFFDSHINGGEKYYFTQKADEEAIDDIYNASVNTGTAYVLPTLITSPPENILKGIEAVKNYLSANPGSGVLGMHLEGPFLNPVKRGAHVKEFVRTPTNAELEEIIRYGKDVIKLMTIAPEMFTDEQIQMLVESGITISAGHSNATYEEATKAFSQGINLVTHLYNAMSAFGHRQPGLVGATFDSEQVYAPIIIDGVHCDFGAASVAYKIKKDKLFLISDALFLGEKVTEFKWGEFDAYLKNGRYTNSDGNLAGATISLGDAVRNAVQVLGIPLQEAVEMATTRPAAALGMANQIGSVAVGYPAVFTTFDDDLNVFEVLKLLKYSLLFRPSVDHW</sequence>
<dbReference type="GO" id="GO:0006046">
    <property type="term" value="P:N-acetylglucosamine catabolic process"/>
    <property type="evidence" value="ECO:0007669"/>
    <property type="project" value="TreeGrafter"/>
</dbReference>
<evidence type="ECO:0000256" key="5">
    <source>
        <dbReference type="PIRNR" id="PIRNR038994"/>
    </source>
</evidence>
<dbReference type="GO" id="GO:0046872">
    <property type="term" value="F:metal ion binding"/>
    <property type="evidence" value="ECO:0007669"/>
    <property type="project" value="UniProtKB-KW"/>
</dbReference>
<keyword evidence="3 5" id="KW-0378">Hydrolase</keyword>
<keyword evidence="4 5" id="KW-0119">Carbohydrate metabolism</keyword>
<evidence type="ECO:0000259" key="9">
    <source>
        <dbReference type="Pfam" id="PF01979"/>
    </source>
</evidence>
<accession>A0A5M8QWM5</accession>
<protein>
    <submittedName>
        <fullName evidence="10">N-acetylglucosamine-6-phosphate deacetylase</fullName>
        <ecNumber evidence="10">3.5.1.25</ecNumber>
    </submittedName>
</protein>
<evidence type="ECO:0000256" key="6">
    <source>
        <dbReference type="PIRSR" id="PIRSR038994-1"/>
    </source>
</evidence>
<evidence type="ECO:0000313" key="11">
    <source>
        <dbReference type="Proteomes" id="UP000323994"/>
    </source>
</evidence>
<evidence type="ECO:0000256" key="4">
    <source>
        <dbReference type="ARBA" id="ARBA00023277"/>
    </source>
</evidence>
<dbReference type="InterPro" id="IPR011059">
    <property type="entry name" value="Metal-dep_hydrolase_composite"/>
</dbReference>
<dbReference type="Gene3D" id="3.20.20.140">
    <property type="entry name" value="Metal-dependent hydrolases"/>
    <property type="match status" value="1"/>
</dbReference>
<dbReference type="EC" id="3.5.1.25" evidence="10"/>
<dbReference type="Gene3D" id="2.30.40.10">
    <property type="entry name" value="Urease, subunit C, domain 1"/>
    <property type="match status" value="1"/>
</dbReference>
<evidence type="ECO:0000256" key="2">
    <source>
        <dbReference type="ARBA" id="ARBA00022723"/>
    </source>
</evidence>
<dbReference type="PIRSF" id="PIRSF038994">
    <property type="entry name" value="NagA"/>
    <property type="match status" value="1"/>
</dbReference>